<dbReference type="Pfam" id="PF16197">
    <property type="entry name" value="KAsynt_C_assoc"/>
    <property type="match status" value="1"/>
</dbReference>
<dbReference type="FunFam" id="3.30.559.30:FF:000006">
    <property type="entry name" value="Yersiniabactin polyketide/non-ribosomal peptide synthetase"/>
    <property type="match status" value="1"/>
</dbReference>
<dbReference type="GO" id="GO:0005737">
    <property type="term" value="C:cytoplasm"/>
    <property type="evidence" value="ECO:0007669"/>
    <property type="project" value="TreeGrafter"/>
</dbReference>
<dbReference type="InterPro" id="IPR009081">
    <property type="entry name" value="PP-bd_ACP"/>
</dbReference>
<dbReference type="Gene3D" id="3.30.300.30">
    <property type="match status" value="2"/>
</dbReference>
<dbReference type="HOGENOM" id="CLU_000022_34_0_6"/>
<dbReference type="InterPro" id="IPR014031">
    <property type="entry name" value="Ketoacyl_synth_C"/>
</dbReference>
<dbReference type="InterPro" id="IPR001242">
    <property type="entry name" value="Condensation_dom"/>
</dbReference>
<dbReference type="InterPro" id="IPR029479">
    <property type="entry name" value="Nitroreductase"/>
</dbReference>
<dbReference type="GO" id="GO:0044550">
    <property type="term" value="P:secondary metabolite biosynthetic process"/>
    <property type="evidence" value="ECO:0007669"/>
    <property type="project" value="TreeGrafter"/>
</dbReference>
<keyword evidence="10" id="KW-1185">Reference proteome</keyword>
<dbReference type="InterPro" id="IPR014030">
    <property type="entry name" value="Ketoacyl_synth_N"/>
</dbReference>
<dbReference type="NCBIfam" id="TIGR01733">
    <property type="entry name" value="AA-adenyl-dom"/>
    <property type="match status" value="1"/>
</dbReference>
<dbReference type="GO" id="GO:0016874">
    <property type="term" value="F:ligase activity"/>
    <property type="evidence" value="ECO:0007669"/>
    <property type="project" value="UniProtKB-KW"/>
</dbReference>
<dbReference type="Pfam" id="PF00881">
    <property type="entry name" value="Nitroreductase"/>
    <property type="match status" value="1"/>
</dbReference>
<dbReference type="SUPFAM" id="SSF56801">
    <property type="entry name" value="Acetyl-CoA synthetase-like"/>
    <property type="match status" value="1"/>
</dbReference>
<dbReference type="Proteomes" id="UP000030901">
    <property type="component" value="Chromosome"/>
</dbReference>
<dbReference type="InterPro" id="IPR036736">
    <property type="entry name" value="ACP-like_sf"/>
</dbReference>
<dbReference type="CDD" id="cd02142">
    <property type="entry name" value="McbC_SagB-like_oxidoreductase"/>
    <property type="match status" value="1"/>
</dbReference>
<dbReference type="Pfam" id="PF00109">
    <property type="entry name" value="ketoacyl-synt"/>
    <property type="match status" value="1"/>
</dbReference>
<dbReference type="Pfam" id="PF00550">
    <property type="entry name" value="PP-binding"/>
    <property type="match status" value="2"/>
</dbReference>
<dbReference type="SUPFAM" id="SSF55469">
    <property type="entry name" value="FMN-dependent nitroreductase-like"/>
    <property type="match status" value="1"/>
</dbReference>
<accession>A0A0A7S5A1</accession>
<dbReference type="CDD" id="cd19535">
    <property type="entry name" value="Cyc_NRPS"/>
    <property type="match status" value="1"/>
</dbReference>
<evidence type="ECO:0000256" key="3">
    <source>
        <dbReference type="ARBA" id="ARBA00022553"/>
    </source>
</evidence>
<proteinExistence type="predicted"/>
<evidence type="ECO:0000313" key="10">
    <source>
        <dbReference type="Proteomes" id="UP000030901"/>
    </source>
</evidence>
<dbReference type="InterPro" id="IPR020841">
    <property type="entry name" value="PKS_Beta-ketoAc_synthase_dom"/>
</dbReference>
<dbReference type="PROSITE" id="PS00455">
    <property type="entry name" value="AMP_BINDING"/>
    <property type="match status" value="1"/>
</dbReference>
<dbReference type="GO" id="GO:0031177">
    <property type="term" value="F:phosphopantetheine binding"/>
    <property type="evidence" value="ECO:0007669"/>
    <property type="project" value="InterPro"/>
</dbReference>
<dbReference type="STRING" id="1267021.FPB0191_00585"/>
<dbReference type="SUPFAM" id="SSF47336">
    <property type="entry name" value="ACP-like"/>
    <property type="match status" value="2"/>
</dbReference>
<feature type="domain" description="Carrier" evidence="7">
    <location>
        <begin position="717"/>
        <end position="792"/>
    </location>
</feature>
<dbReference type="PANTHER" id="PTHR45527:SF10">
    <property type="entry name" value="PYOCHELIN SYNTHASE PCHF"/>
    <property type="match status" value="1"/>
</dbReference>
<dbReference type="Gene3D" id="1.10.1240.100">
    <property type="match status" value="1"/>
</dbReference>
<evidence type="ECO:0000256" key="4">
    <source>
        <dbReference type="ARBA" id="ARBA00022598"/>
    </source>
</evidence>
<dbReference type="Pfam" id="PF00668">
    <property type="entry name" value="Condensation"/>
    <property type="match status" value="1"/>
</dbReference>
<evidence type="ECO:0000259" key="7">
    <source>
        <dbReference type="PROSITE" id="PS50075"/>
    </source>
</evidence>
<sequence length="2159" mass="240650">MVYSESDIAIIGMNCRYPGVHSVQEFETVLRSGRNILDPKVTHEQGYNKITLNNVYDRMAEFDATFFGYTRAEAEIMDPQHRIFLECAWEMFEQSGYNPQVHDERIGLYAGVSTSFYLLTHLMSNPDKISQLGGLQIMVGNDKDHLTSQLAYRLNTMGPCVTVQASCATSLVAVHLACESLLSGQCDMALAGGVTFRMEDQSDYESRGDGLQSEDGLIHTFDADATGTVYSSGLGMVLLKRAVDAQAQGDHILAVIKGSAINNDGGARSGYTVPGVDGQIEVMIEAQSLAGMDPTDIAYIELHGSGTPLGDAIEFEAIKRTFTSDQHVNHKWKLGAVKPNIGHVEMASGVSGLIKTVLSLQNKVFYPTLNFKQANPQLGMENMPFEVNTTLQPWANQDGLRTAGVSAFGLGGTNAHLIIQEPLTGSSSNSVTQAEAVPVPYLFTLSAKTSDSLSQMESELLAELSTRQDYRLQDVAYTLRHGRASLPLRKQVIVENLAQLAQKLRSAATHTVTSLPAITWQLGNRFCLDSDTLLAWLQASPNLSQAITELLQTKPTVASLNQLTQAQRTFISQYLLINLVDSWQPTMQTVVGQGDGLYATEVVNGNCSLLVAWQHLNTGKPVTDTDSAVLNNDQDVNLFLLDENQTTGNNIALQILGQLWQLGANVDWRIVDAVEHAQACRRIALPGTAFARQRYWVEVGNTLAINKTATVQPVTETSLDEVKAVLIDIWQRTLGCAIDSTQSSFFELGGHSLLATTILYDIKQHFNITCPLSAFFADPTIDGLAQYLLEQWSTRGDEPDLPPAVFQPDQQHLPFPLTDVQQAYWVGRRKSMGLGNISTHIYVEYELRGLEQDKFNQALNKVIARHGMLRAIVTDDGMQQILPEVPAYHAQFHVTQNDNEFQQLCLSLRDTMSHQMIDCSRWPLFEIAGVVDHDNKTRLHVSIDLLVADAWSLELFMRELAWFYHHPQETLPDITYSFRDYVQTLKSYEQTPQYERAREYWRERVQTMPSGPRLPLLVDPSELDNPSFVRRSHSLSRALWQRLKLQAGQMNITPTTLLLSCFAQVLARFSASQHFTLNLTLFNRLPLHDDINYLVGDFTSLTLLEVDLNEGETLHERAKTIHNRLWNDLDHRLFGGIQVSRLLVQTHRDPAKSVIPIVFTSLLNQDEARWEESDNIFSQSQEDQYSVSQTPQVWIDHQVMERQGELHFNWDVVEALFDKQLIEQMFDCYCSLLKTLATRPQSWDLAQDILNLPSVSAPVEQTDAPTALMHHGLLQQAQLTPDATALMTSKHSITYHQLSTAANEVAHALQAQGIKQGDRVIVAMEKGWQQIAAVHGVLRLGAVYVPVDPSQPVSRQSLIINECAAKALITQPNVELANPTHLPVIVVTEQMLAAPFTPLIAETAEMTDVAYIIFTSGSTGTPKGVMIDHRAAMNTLEDINSRFNLVPSDRVFGLSSLSFDLSVYDAFAPFMVGACLVLPEAGHEKDPRHWLDMLDMGDVTVWNSVPALMQMLCEYLSNSAGRCPDLRLALLSGDWIPLTLPAQMRTRLNQEMTIISLGGATECAIWSIFFPIENVEPDWKSIPYGSGLRNQPIYILNDKLEECPVGVEGEICIGGMGLAHGYLNDSEKTAASFVWRNDHAERIYRTGDLGRYFADGQVEFLGRKDNQVKVNGFRVELGEIERCIESHQDIEQSVVVAVGNRENKRLIAFAKLYDREKAQALHEKEAQEQAAAQGIITNPAERLAFKLKEPHIRKVTGQGLTLPAPTDTERYIKRRSYRNFVQQKISLKQIGLLLNKMVQVRLPGLPFAKYSYASAGGLYPVQTYVYLHPNKIEEGVSGIYYLNPREGSLMPIAANVTLNQDFHAGPNRSIADRAAFSIFMIADMAAIQPLYGEDAGWHFSIMEAGTLCQLLEDNAPEQGLGLCQLGMADFAKVAEHFQLSPTHRYIHCTVGGLAGDDAFTQEALLKDFSTYEKSTDSKAHAPIDIQAFKDVIMNGIKQQLPDYMLPTNLVLAADFPLTANGKLDRKSLLQQAEQLAYRTVTKKQHHEITDLQKRLLALWQEVLGVNQLTVEDDFFSMGGSSIELVRIQQALEQMTGQEIPIVDLFRLPNVIEVSRYIESLQNDTATSAQDEHKEQSPDMSAARGNLALRRKRQTEGTDQ</sequence>
<dbReference type="KEGG" id="fpp:FPB0191_00585"/>
<feature type="domain" description="Carrier" evidence="7">
    <location>
        <begin position="2046"/>
        <end position="2121"/>
    </location>
</feature>
<evidence type="ECO:0000256" key="2">
    <source>
        <dbReference type="ARBA" id="ARBA00022450"/>
    </source>
</evidence>
<dbReference type="InterPro" id="IPR020845">
    <property type="entry name" value="AMP-binding_CS"/>
</dbReference>
<dbReference type="Gene3D" id="3.40.109.10">
    <property type="entry name" value="NADH Oxidase"/>
    <property type="match status" value="1"/>
</dbReference>
<dbReference type="Gene3D" id="3.30.559.10">
    <property type="entry name" value="Chloramphenicol acetyltransferase-like domain"/>
    <property type="match status" value="1"/>
</dbReference>
<name>A0A0A7S5A1_FRIPE</name>
<dbReference type="EMBL" id="CP009056">
    <property type="protein sequence ID" value="AJA44416.1"/>
    <property type="molecule type" value="Genomic_DNA"/>
</dbReference>
<dbReference type="PROSITE" id="PS50075">
    <property type="entry name" value="CARRIER"/>
    <property type="match status" value="2"/>
</dbReference>
<dbReference type="OrthoDB" id="9757559at2"/>
<dbReference type="Gene3D" id="3.30.559.30">
    <property type="entry name" value="Nonribosomal peptide synthetase, condensation domain"/>
    <property type="match status" value="1"/>
</dbReference>
<dbReference type="FunFam" id="3.40.50.12780:FF:000012">
    <property type="entry name" value="Non-ribosomal peptide synthetase"/>
    <property type="match status" value="1"/>
</dbReference>
<gene>
    <name evidence="9" type="ORF">FPB0191_00585</name>
</gene>
<evidence type="ECO:0000256" key="6">
    <source>
        <dbReference type="SAM" id="MobiDB-lite"/>
    </source>
</evidence>
<dbReference type="PANTHER" id="PTHR45527">
    <property type="entry name" value="NONRIBOSOMAL PEPTIDE SYNTHETASE"/>
    <property type="match status" value="1"/>
</dbReference>
<dbReference type="FunFam" id="3.40.50.980:FF:000001">
    <property type="entry name" value="Non-ribosomal peptide synthetase"/>
    <property type="match status" value="1"/>
</dbReference>
<dbReference type="SUPFAM" id="SSF53901">
    <property type="entry name" value="Thiolase-like"/>
    <property type="match status" value="1"/>
</dbReference>
<dbReference type="SMART" id="SM00825">
    <property type="entry name" value="PKS_KS"/>
    <property type="match status" value="1"/>
</dbReference>
<reference evidence="9 10" key="1">
    <citation type="journal article" date="2014" name="Appl. Environ. Microbiol.">
        <title>Gut symbionts from distinct hosts exhibit genotoxic activity via divergent colibactin biosynthetic pathways.</title>
        <authorList>
            <person name="Engel P."/>
            <person name="Vizcaino M.I."/>
            <person name="Crawford J.M."/>
        </authorList>
    </citation>
    <scope>NUCLEOTIDE SEQUENCE [LARGE SCALE GENOMIC DNA]</scope>
    <source>
        <strain evidence="9 10">PEB0191</strain>
    </source>
</reference>
<keyword evidence="5" id="KW-0808">Transferase</keyword>
<dbReference type="Gene3D" id="1.10.1200.10">
    <property type="entry name" value="ACP-like"/>
    <property type="match status" value="2"/>
</dbReference>
<dbReference type="GO" id="GO:0016746">
    <property type="term" value="F:acyltransferase activity"/>
    <property type="evidence" value="ECO:0007669"/>
    <property type="project" value="InterPro"/>
</dbReference>
<dbReference type="FunFam" id="3.30.559.10:FF:000023">
    <property type="entry name" value="Non-ribosomal peptide synthetase"/>
    <property type="match status" value="1"/>
</dbReference>
<evidence type="ECO:0000259" key="8">
    <source>
        <dbReference type="PROSITE" id="PS52004"/>
    </source>
</evidence>
<dbReference type="InterPro" id="IPR000415">
    <property type="entry name" value="Nitroreductase-like"/>
</dbReference>
<evidence type="ECO:0000256" key="1">
    <source>
        <dbReference type="ARBA" id="ARBA00001957"/>
    </source>
</evidence>
<evidence type="ECO:0000256" key="5">
    <source>
        <dbReference type="ARBA" id="ARBA00022679"/>
    </source>
</evidence>
<dbReference type="InterPro" id="IPR042099">
    <property type="entry name" value="ANL_N_sf"/>
</dbReference>
<dbReference type="InterPro" id="IPR045851">
    <property type="entry name" value="AMP-bd_C_sf"/>
</dbReference>
<dbReference type="SMART" id="SM00823">
    <property type="entry name" value="PKS_PP"/>
    <property type="match status" value="2"/>
</dbReference>
<dbReference type="GO" id="GO:0043041">
    <property type="term" value="P:amino acid activation for nonribosomal peptide biosynthetic process"/>
    <property type="evidence" value="ECO:0007669"/>
    <property type="project" value="TreeGrafter"/>
</dbReference>
<dbReference type="Pfam" id="PF02801">
    <property type="entry name" value="Ketoacyl-synt_C"/>
    <property type="match status" value="1"/>
</dbReference>
<dbReference type="InterPro" id="IPR020806">
    <property type="entry name" value="PKS_PP-bd"/>
</dbReference>
<dbReference type="InterPro" id="IPR023213">
    <property type="entry name" value="CAT-like_dom_sf"/>
</dbReference>
<keyword evidence="4" id="KW-0436">Ligase</keyword>
<dbReference type="CDD" id="cd00833">
    <property type="entry name" value="PKS"/>
    <property type="match status" value="1"/>
</dbReference>
<dbReference type="InterPro" id="IPR057737">
    <property type="entry name" value="Condensation_MtbB-like"/>
</dbReference>
<dbReference type="Pfam" id="PF00501">
    <property type="entry name" value="AMP-binding"/>
    <property type="match status" value="1"/>
</dbReference>
<dbReference type="GO" id="GO:0016491">
    <property type="term" value="F:oxidoreductase activity"/>
    <property type="evidence" value="ECO:0007669"/>
    <property type="project" value="InterPro"/>
</dbReference>
<comment type="cofactor">
    <cofactor evidence="1">
        <name>pantetheine 4'-phosphate</name>
        <dbReference type="ChEBI" id="CHEBI:47942"/>
    </cofactor>
</comment>
<feature type="domain" description="Ketosynthase family 3 (KS3)" evidence="8">
    <location>
        <begin position="5"/>
        <end position="421"/>
    </location>
</feature>
<dbReference type="SUPFAM" id="SSF52777">
    <property type="entry name" value="CoA-dependent acyltransferases"/>
    <property type="match status" value="2"/>
</dbReference>
<dbReference type="InterPro" id="IPR010071">
    <property type="entry name" value="AA_adenyl_dom"/>
</dbReference>
<dbReference type="RefSeq" id="WP_039103896.1">
    <property type="nucleotide sequence ID" value="NZ_CP009056.1"/>
</dbReference>
<dbReference type="Gene3D" id="3.40.50.12780">
    <property type="entry name" value="N-terminal domain of ligase-like"/>
    <property type="match status" value="1"/>
</dbReference>
<organism evidence="9 10">
    <name type="scientific">Frischella perrara</name>
    <dbReference type="NCBI Taxonomy" id="1267021"/>
    <lineage>
        <taxon>Bacteria</taxon>
        <taxon>Pseudomonadati</taxon>
        <taxon>Pseudomonadota</taxon>
        <taxon>Gammaproteobacteria</taxon>
        <taxon>Orbales</taxon>
        <taxon>Orbaceae</taxon>
        <taxon>Frischella</taxon>
    </lineage>
</organism>
<keyword evidence="3" id="KW-0597">Phosphoprotein</keyword>
<protein>
    <submittedName>
        <fullName evidence="9">Amino acid adenylation domain protein</fullName>
    </submittedName>
</protein>
<dbReference type="InterPro" id="IPR016039">
    <property type="entry name" value="Thiolase-like"/>
</dbReference>
<dbReference type="Gene3D" id="3.30.70.3290">
    <property type="match status" value="1"/>
</dbReference>
<dbReference type="PROSITE" id="PS52004">
    <property type="entry name" value="KS3_2"/>
    <property type="match status" value="1"/>
</dbReference>
<keyword evidence="2" id="KW-0596">Phosphopantetheine</keyword>
<evidence type="ECO:0000313" key="9">
    <source>
        <dbReference type="EMBL" id="AJA44416.1"/>
    </source>
</evidence>
<dbReference type="Gene3D" id="3.40.47.10">
    <property type="match status" value="1"/>
</dbReference>
<feature type="region of interest" description="Disordered" evidence="6">
    <location>
        <begin position="2122"/>
        <end position="2159"/>
    </location>
</feature>
<dbReference type="InterPro" id="IPR032821">
    <property type="entry name" value="PKS_assoc"/>
</dbReference>
<dbReference type="InterPro" id="IPR000873">
    <property type="entry name" value="AMP-dep_synth/lig_dom"/>
</dbReference>